<reference evidence="2" key="1">
    <citation type="journal article" date="2012" name="PLoS Genet.">
        <title>Comparative analysis of the genomes of two field isolates of the rice blast fungus Magnaporthe oryzae.</title>
        <authorList>
            <person name="Xue M."/>
            <person name="Yang J."/>
            <person name="Li Z."/>
            <person name="Hu S."/>
            <person name="Yao N."/>
            <person name="Dean R.A."/>
            <person name="Zhao W."/>
            <person name="Shen M."/>
            <person name="Zhang H."/>
            <person name="Li C."/>
            <person name="Liu L."/>
            <person name="Cao L."/>
            <person name="Xu X."/>
            <person name="Xing Y."/>
            <person name="Hsiang T."/>
            <person name="Zhang Z."/>
            <person name="Xu J.R."/>
            <person name="Peng Y.L."/>
        </authorList>
    </citation>
    <scope>NUCLEOTIDE SEQUENCE [LARGE SCALE GENOMIC DNA]</scope>
    <source>
        <strain evidence="2">P131</strain>
    </source>
</reference>
<dbReference type="AlphaFoldDB" id="L7J0V5"/>
<evidence type="ECO:0000313" key="2">
    <source>
        <dbReference type="EMBL" id="ELQ61856.1"/>
    </source>
</evidence>
<gene>
    <name evidence="2" type="ORF">OOW_P131scaffold01141g3</name>
</gene>
<feature type="region of interest" description="Disordered" evidence="1">
    <location>
        <begin position="106"/>
        <end position="128"/>
    </location>
</feature>
<feature type="region of interest" description="Disordered" evidence="1">
    <location>
        <begin position="14"/>
        <end position="35"/>
    </location>
</feature>
<accession>L7J0V5</accession>
<evidence type="ECO:0000256" key="1">
    <source>
        <dbReference type="SAM" id="MobiDB-lite"/>
    </source>
</evidence>
<sequence length="128" mass="13383">MHGFVFAGLDKSWASSSKTSTDSTKASARPNPGGGFVANENFKRIYCMGRGEGATVGMRLNQARMSGQVPHTTCPSGRAGGIGMIAKAISSIEKLDTTDHKACNQERSCGRGSMSEPNLIVSFAPGQA</sequence>
<feature type="compositionally biased region" description="Low complexity" evidence="1">
    <location>
        <begin position="14"/>
        <end position="28"/>
    </location>
</feature>
<dbReference type="EMBL" id="JH794812">
    <property type="protein sequence ID" value="ELQ61856.1"/>
    <property type="molecule type" value="Genomic_DNA"/>
</dbReference>
<organism>
    <name type="scientific">Pyricularia oryzae (strain P131)</name>
    <name type="common">Rice blast fungus</name>
    <name type="synonym">Magnaporthe oryzae</name>
    <dbReference type="NCBI Taxonomy" id="1143193"/>
    <lineage>
        <taxon>Eukaryota</taxon>
        <taxon>Fungi</taxon>
        <taxon>Dikarya</taxon>
        <taxon>Ascomycota</taxon>
        <taxon>Pezizomycotina</taxon>
        <taxon>Sordariomycetes</taxon>
        <taxon>Sordariomycetidae</taxon>
        <taxon>Magnaporthales</taxon>
        <taxon>Pyriculariaceae</taxon>
        <taxon>Pyricularia</taxon>
    </lineage>
</organism>
<name>L7J0V5_PYRO1</name>
<protein>
    <submittedName>
        <fullName evidence="2">Uncharacterized protein</fullName>
    </submittedName>
</protein>
<proteinExistence type="predicted"/>